<evidence type="ECO:0000313" key="1">
    <source>
        <dbReference type="EMBL" id="RAI73148.1"/>
    </source>
</evidence>
<reference evidence="1 2" key="1">
    <citation type="submission" date="2018-06" db="EMBL/GenBank/DDBJ databases">
        <title>Spirosoma sp. HMF3257 Genome sequencing and assembly.</title>
        <authorList>
            <person name="Kang H."/>
            <person name="Cha I."/>
            <person name="Kim H."/>
            <person name="Kang J."/>
            <person name="Joh K."/>
        </authorList>
    </citation>
    <scope>NUCLEOTIDE SEQUENCE [LARGE SCALE GENOMIC DNA]</scope>
    <source>
        <strain evidence="1 2">HMF3257</strain>
    </source>
</reference>
<comment type="caution">
    <text evidence="1">The sequence shown here is derived from an EMBL/GenBank/DDBJ whole genome shotgun (WGS) entry which is preliminary data.</text>
</comment>
<keyword evidence="2" id="KW-1185">Reference proteome</keyword>
<proteinExistence type="predicted"/>
<dbReference type="Proteomes" id="UP000249016">
    <property type="component" value="Unassembled WGS sequence"/>
</dbReference>
<dbReference type="EMBL" id="QLII01000002">
    <property type="protein sequence ID" value="RAI73148.1"/>
    <property type="molecule type" value="Genomic_DNA"/>
</dbReference>
<dbReference type="AlphaFoldDB" id="A0A327NKT8"/>
<protein>
    <submittedName>
        <fullName evidence="1">Uncharacterized protein</fullName>
    </submittedName>
</protein>
<accession>A0A327NKT8</accession>
<sequence length="177" mass="20072">MNEIYSLRIGNCIIYTGPLQDFTGRLGIIETIEEVKTNIVETLFSISIKSDPEGELQSIAAYSNGIKTHLHPFLLTDHVLQTLGFIYDEQGFYVLNSTTIVNIPGYIEYEQYGIKKYVRAKLKISEGDISQNEPKDGEAYVSYLHHIQNYFTNVRGTDSLTNSIKNLIGFEPQKLIN</sequence>
<organism evidence="1 2">
    <name type="scientific">Spirosoma telluris</name>
    <dbReference type="NCBI Taxonomy" id="2183553"/>
    <lineage>
        <taxon>Bacteria</taxon>
        <taxon>Pseudomonadati</taxon>
        <taxon>Bacteroidota</taxon>
        <taxon>Cytophagia</taxon>
        <taxon>Cytophagales</taxon>
        <taxon>Cytophagaceae</taxon>
        <taxon>Spirosoma</taxon>
    </lineage>
</organism>
<gene>
    <name evidence="1" type="ORF">HMF3257_37810</name>
</gene>
<dbReference type="RefSeq" id="WP_111350937.1">
    <property type="nucleotide sequence ID" value="NZ_QLII01000002.1"/>
</dbReference>
<name>A0A327NKT8_9BACT</name>
<evidence type="ECO:0000313" key="2">
    <source>
        <dbReference type="Proteomes" id="UP000249016"/>
    </source>
</evidence>